<evidence type="ECO:0000313" key="1">
    <source>
        <dbReference type="EMBL" id="MFD2463870.1"/>
    </source>
</evidence>
<organism evidence="1 2">
    <name type="scientific">Amycolatopsis samaneae</name>
    <dbReference type="NCBI Taxonomy" id="664691"/>
    <lineage>
        <taxon>Bacteria</taxon>
        <taxon>Bacillati</taxon>
        <taxon>Actinomycetota</taxon>
        <taxon>Actinomycetes</taxon>
        <taxon>Pseudonocardiales</taxon>
        <taxon>Pseudonocardiaceae</taxon>
        <taxon>Amycolatopsis</taxon>
    </lineage>
</organism>
<accession>A0ABW5GSM9</accession>
<dbReference type="InterPro" id="IPR023393">
    <property type="entry name" value="START-like_dom_sf"/>
</dbReference>
<dbReference type="EMBL" id="JBHUKU010000022">
    <property type="protein sequence ID" value="MFD2463870.1"/>
    <property type="molecule type" value="Genomic_DNA"/>
</dbReference>
<name>A0ABW5GSM9_9PSEU</name>
<protein>
    <submittedName>
        <fullName evidence="1">SRPBCC family protein</fullName>
    </submittedName>
</protein>
<gene>
    <name evidence="1" type="ORF">ACFSYJ_35005</name>
</gene>
<dbReference type="SUPFAM" id="SSF55961">
    <property type="entry name" value="Bet v1-like"/>
    <property type="match status" value="1"/>
</dbReference>
<reference evidence="2" key="1">
    <citation type="journal article" date="2019" name="Int. J. Syst. Evol. Microbiol.">
        <title>The Global Catalogue of Microorganisms (GCM) 10K type strain sequencing project: providing services to taxonomists for standard genome sequencing and annotation.</title>
        <authorList>
            <consortium name="The Broad Institute Genomics Platform"/>
            <consortium name="The Broad Institute Genome Sequencing Center for Infectious Disease"/>
            <person name="Wu L."/>
            <person name="Ma J."/>
        </authorList>
    </citation>
    <scope>NUCLEOTIDE SEQUENCE [LARGE SCALE GENOMIC DNA]</scope>
    <source>
        <strain evidence="2">CGMCC 4.7643</strain>
    </source>
</reference>
<dbReference type="Gene3D" id="3.30.530.20">
    <property type="match status" value="1"/>
</dbReference>
<comment type="caution">
    <text evidence="1">The sequence shown here is derived from an EMBL/GenBank/DDBJ whole genome shotgun (WGS) entry which is preliminary data.</text>
</comment>
<sequence>MDPTISRSVHVAAEPRAVWALVTDLPSMGRFSPENAGGRWVGGATGPALGARFRGTNHNGAKRWWTRVTVIACEPGHWFAFDVRSPFGMRVSRWAYQITPAEGGCVLTEHWYRVGNRFVQRFLGPRVTGQADRPGFNAGSIEHTLAAVKALAETGADGVSRAAAWPARNPGA</sequence>
<dbReference type="InterPro" id="IPR019587">
    <property type="entry name" value="Polyketide_cyclase/dehydratase"/>
</dbReference>
<dbReference type="CDD" id="cd07812">
    <property type="entry name" value="SRPBCC"/>
    <property type="match status" value="1"/>
</dbReference>
<proteinExistence type="predicted"/>
<dbReference type="Proteomes" id="UP001597419">
    <property type="component" value="Unassembled WGS sequence"/>
</dbReference>
<evidence type="ECO:0000313" key="2">
    <source>
        <dbReference type="Proteomes" id="UP001597419"/>
    </source>
</evidence>
<keyword evidence="2" id="KW-1185">Reference proteome</keyword>
<dbReference type="RefSeq" id="WP_345386276.1">
    <property type="nucleotide sequence ID" value="NZ_BAABHG010000001.1"/>
</dbReference>
<dbReference type="Pfam" id="PF10604">
    <property type="entry name" value="Polyketide_cyc2"/>
    <property type="match status" value="1"/>
</dbReference>